<dbReference type="AlphaFoldDB" id="A0A4S4NQH3"/>
<proteinExistence type="predicted"/>
<organism evidence="2 3">
    <name type="scientific">Neolewinella litorea</name>
    <dbReference type="NCBI Taxonomy" id="2562452"/>
    <lineage>
        <taxon>Bacteria</taxon>
        <taxon>Pseudomonadati</taxon>
        <taxon>Bacteroidota</taxon>
        <taxon>Saprospiria</taxon>
        <taxon>Saprospirales</taxon>
        <taxon>Lewinellaceae</taxon>
        <taxon>Neolewinella</taxon>
    </lineage>
</organism>
<dbReference type="Gene3D" id="3.60.15.10">
    <property type="entry name" value="Ribonuclease Z/Hydroxyacylglutathione hydrolase-like"/>
    <property type="match status" value="1"/>
</dbReference>
<dbReference type="GO" id="GO:0016787">
    <property type="term" value="F:hydrolase activity"/>
    <property type="evidence" value="ECO:0007669"/>
    <property type="project" value="UniProtKB-KW"/>
</dbReference>
<dbReference type="EMBL" id="SRSF01000001">
    <property type="protein sequence ID" value="THH41407.1"/>
    <property type="molecule type" value="Genomic_DNA"/>
</dbReference>
<dbReference type="InterPro" id="IPR036866">
    <property type="entry name" value="RibonucZ/Hydroxyglut_hydro"/>
</dbReference>
<dbReference type="RefSeq" id="WP_136456233.1">
    <property type="nucleotide sequence ID" value="NZ_SRSF01000001.1"/>
</dbReference>
<name>A0A4S4NQH3_9BACT</name>
<comment type="caution">
    <text evidence="2">The sequence shown here is derived from an EMBL/GenBank/DDBJ whole genome shotgun (WGS) entry which is preliminary data.</text>
</comment>
<keyword evidence="3" id="KW-1185">Reference proteome</keyword>
<dbReference type="InterPro" id="IPR050855">
    <property type="entry name" value="NDM-1-like"/>
</dbReference>
<evidence type="ECO:0000313" key="2">
    <source>
        <dbReference type="EMBL" id="THH41407.1"/>
    </source>
</evidence>
<dbReference type="PANTHER" id="PTHR42951">
    <property type="entry name" value="METALLO-BETA-LACTAMASE DOMAIN-CONTAINING"/>
    <property type="match status" value="1"/>
</dbReference>
<accession>A0A4S4NQH3</accession>
<protein>
    <submittedName>
        <fullName evidence="2">MBL fold metallo-hydrolase</fullName>
    </submittedName>
</protein>
<dbReference type="SMART" id="SM00849">
    <property type="entry name" value="Lactamase_B"/>
    <property type="match status" value="1"/>
</dbReference>
<evidence type="ECO:0000259" key="1">
    <source>
        <dbReference type="SMART" id="SM00849"/>
    </source>
</evidence>
<dbReference type="InterPro" id="IPR037482">
    <property type="entry name" value="ST1585_MBL-fold"/>
</dbReference>
<keyword evidence="2" id="KW-0378">Hydrolase</keyword>
<dbReference type="OrthoDB" id="9802248at2"/>
<dbReference type="InterPro" id="IPR001279">
    <property type="entry name" value="Metallo-B-lactamas"/>
</dbReference>
<feature type="domain" description="Metallo-beta-lactamase" evidence="1">
    <location>
        <begin position="15"/>
        <end position="209"/>
    </location>
</feature>
<gene>
    <name evidence="2" type="ORF">E4021_02065</name>
</gene>
<dbReference type="CDD" id="cd07726">
    <property type="entry name" value="ST1585-like_MBL-fold"/>
    <property type="match status" value="1"/>
</dbReference>
<dbReference type="Pfam" id="PF00753">
    <property type="entry name" value="Lactamase_B"/>
    <property type="match status" value="1"/>
</dbReference>
<dbReference type="PANTHER" id="PTHR42951:SF22">
    <property type="entry name" value="METALLO BETA-LACTAMASE SUPERFAMILY LIPOPROTEIN"/>
    <property type="match status" value="1"/>
</dbReference>
<dbReference type="SUPFAM" id="SSF56281">
    <property type="entry name" value="Metallo-hydrolase/oxidoreductase"/>
    <property type="match status" value="1"/>
</dbReference>
<dbReference type="Proteomes" id="UP000308528">
    <property type="component" value="Unassembled WGS sequence"/>
</dbReference>
<evidence type="ECO:0000313" key="3">
    <source>
        <dbReference type="Proteomes" id="UP000308528"/>
    </source>
</evidence>
<reference evidence="2 3" key="1">
    <citation type="submission" date="2019-04" db="EMBL/GenBank/DDBJ databases">
        <title>Lewinella litorea sp. nov., isolated from a marine sand.</title>
        <authorList>
            <person name="Yoon J.-H."/>
        </authorList>
    </citation>
    <scope>NUCLEOTIDE SEQUENCE [LARGE SCALE GENOMIC DNA]</scope>
    <source>
        <strain evidence="2 3">HSMS-39</strain>
    </source>
</reference>
<sequence length="300" mass="33913">MVIIIDLHFLDKPKSIAAFAVPDDAGYTLVECGPYSTHEALIEGLANADIRPEQVHTLLLSHIHFDHAGAAWWWAQQGTQVHVHPRGYKHMLDPTRLYNSARQIYGGRMEELWGKMEAISPDRLTAVEDRQELTIGGRRWTAHHTPGHASHHIAWQVDVSVFTGDVGGCRINAGPVVPPCPPPDIDAEAWYASIDRLRSLQAQRFYLTHYGEISDVDRHLTELAERLDEFVRWIEPYYRDGTSAETVEPLFKRFYSDGLVEAGVSPVDLESYLAANPPYMSVTGLLRYLRIRDERAAQHG</sequence>